<dbReference type="Pfam" id="PF04727">
    <property type="entry name" value="ELMO_CED12"/>
    <property type="match status" value="1"/>
</dbReference>
<dbReference type="InterPro" id="IPR050868">
    <property type="entry name" value="ELMO_domain-containing"/>
</dbReference>
<dbReference type="PROSITE" id="PS51335">
    <property type="entry name" value="ELMO"/>
    <property type="match status" value="1"/>
</dbReference>
<comment type="function">
    <text evidence="4">Involved in cytoskeletal rearrangements required for phagocytosis of apoptotic cells and cell motility. Acts in association with DOCK1 and CRK. Was initially proposed to be required in complex with DOCK1 to activate Rac Rho small GTPases. May enhance the guanine nucleotide exchange factor (GEF) activity of DOCK1.</text>
</comment>
<dbReference type="SUPFAM" id="SSF48371">
    <property type="entry name" value="ARM repeat"/>
    <property type="match status" value="1"/>
</dbReference>
<keyword evidence="1" id="KW-0053">Apoptosis</keyword>
<reference evidence="7" key="1">
    <citation type="journal article" date="2020" name="Nat. Commun.">
        <title>Large-scale genome sequencing of mycorrhizal fungi provides insights into the early evolution of symbiotic traits.</title>
        <authorList>
            <person name="Miyauchi S."/>
            <person name="Kiss E."/>
            <person name="Kuo A."/>
            <person name="Drula E."/>
            <person name="Kohler A."/>
            <person name="Sanchez-Garcia M."/>
            <person name="Morin E."/>
            <person name="Andreopoulos B."/>
            <person name="Barry K.W."/>
            <person name="Bonito G."/>
            <person name="Buee M."/>
            <person name="Carver A."/>
            <person name="Chen C."/>
            <person name="Cichocki N."/>
            <person name="Clum A."/>
            <person name="Culley D."/>
            <person name="Crous P.W."/>
            <person name="Fauchery L."/>
            <person name="Girlanda M."/>
            <person name="Hayes R.D."/>
            <person name="Keri Z."/>
            <person name="LaButti K."/>
            <person name="Lipzen A."/>
            <person name="Lombard V."/>
            <person name="Magnuson J."/>
            <person name="Maillard F."/>
            <person name="Murat C."/>
            <person name="Nolan M."/>
            <person name="Ohm R.A."/>
            <person name="Pangilinan J."/>
            <person name="Pereira M.F."/>
            <person name="Perotto S."/>
            <person name="Peter M."/>
            <person name="Pfister S."/>
            <person name="Riley R."/>
            <person name="Sitrit Y."/>
            <person name="Stielow J.B."/>
            <person name="Szollosi G."/>
            <person name="Zifcakova L."/>
            <person name="Stursova M."/>
            <person name="Spatafora J.W."/>
            <person name="Tedersoo L."/>
            <person name="Vaario L.M."/>
            <person name="Yamada A."/>
            <person name="Yan M."/>
            <person name="Wang P."/>
            <person name="Xu J."/>
            <person name="Bruns T."/>
            <person name="Baldrian P."/>
            <person name="Vilgalys R."/>
            <person name="Dunand C."/>
            <person name="Henrissat B."/>
            <person name="Grigoriev I.V."/>
            <person name="Hibbett D."/>
            <person name="Nagy L.G."/>
            <person name="Martin F.M."/>
        </authorList>
    </citation>
    <scope>NUCLEOTIDE SEQUENCE</scope>
    <source>
        <strain evidence="7">UP504</strain>
    </source>
</reference>
<dbReference type="InterPro" id="IPR011993">
    <property type="entry name" value="PH-like_dom_sf"/>
</dbReference>
<keyword evidence="2" id="KW-0581">Phagocytosis</keyword>
<dbReference type="GO" id="GO:0017124">
    <property type="term" value="F:SH3 domain binding"/>
    <property type="evidence" value="ECO:0007669"/>
    <property type="project" value="UniProtKB-KW"/>
</dbReference>
<dbReference type="EMBL" id="MU129112">
    <property type="protein sequence ID" value="KAF9506391.1"/>
    <property type="molecule type" value="Genomic_DNA"/>
</dbReference>
<evidence type="ECO:0000256" key="3">
    <source>
        <dbReference type="ARBA" id="ARBA00023036"/>
    </source>
</evidence>
<dbReference type="Gene3D" id="1.25.10.10">
    <property type="entry name" value="Leucine-rich Repeat Variant"/>
    <property type="match status" value="1"/>
</dbReference>
<comment type="caution">
    <text evidence="7">The sequence shown here is derived from an EMBL/GenBank/DDBJ whole genome shotgun (WGS) entry which is preliminary data.</text>
</comment>
<dbReference type="Proteomes" id="UP000886523">
    <property type="component" value="Unassembled WGS sequence"/>
</dbReference>
<gene>
    <name evidence="7" type="ORF">BS47DRAFT_1378130</name>
</gene>
<evidence type="ECO:0000256" key="2">
    <source>
        <dbReference type="ARBA" id="ARBA00022907"/>
    </source>
</evidence>
<evidence type="ECO:0000256" key="5">
    <source>
        <dbReference type="SAM" id="MobiDB-lite"/>
    </source>
</evidence>
<evidence type="ECO:0000256" key="4">
    <source>
        <dbReference type="ARBA" id="ARBA00024863"/>
    </source>
</evidence>
<dbReference type="Pfam" id="PF11841">
    <property type="entry name" value="ELMO_ARM"/>
    <property type="match status" value="1"/>
</dbReference>
<dbReference type="PANTHER" id="PTHR12771:SF56">
    <property type="entry name" value="CED-12"/>
    <property type="match status" value="1"/>
</dbReference>
<evidence type="ECO:0000259" key="6">
    <source>
        <dbReference type="PROSITE" id="PS51335"/>
    </source>
</evidence>
<keyword evidence="8" id="KW-1185">Reference proteome</keyword>
<evidence type="ECO:0000313" key="7">
    <source>
        <dbReference type="EMBL" id="KAF9506391.1"/>
    </source>
</evidence>
<dbReference type="OrthoDB" id="28413at2759"/>
<keyword evidence="3" id="KW-0729">SH3-binding</keyword>
<evidence type="ECO:0000313" key="8">
    <source>
        <dbReference type="Proteomes" id="UP000886523"/>
    </source>
</evidence>
<feature type="domain" description="ELMO" evidence="6">
    <location>
        <begin position="352"/>
        <end position="507"/>
    </location>
</feature>
<dbReference type="AlphaFoldDB" id="A0A9P6DKT8"/>
<dbReference type="Pfam" id="PF16457">
    <property type="entry name" value="PH_12"/>
    <property type="match status" value="1"/>
</dbReference>
<dbReference type="GO" id="GO:0006915">
    <property type="term" value="P:apoptotic process"/>
    <property type="evidence" value="ECO:0007669"/>
    <property type="project" value="UniProtKB-KW"/>
</dbReference>
<accession>A0A9P6DKT8</accession>
<dbReference type="PANTHER" id="PTHR12771">
    <property type="entry name" value="ENGULFMENT AND CELL MOTILITY"/>
    <property type="match status" value="1"/>
</dbReference>
<dbReference type="InterPro" id="IPR016024">
    <property type="entry name" value="ARM-type_fold"/>
</dbReference>
<dbReference type="GO" id="GO:0007015">
    <property type="term" value="P:actin filament organization"/>
    <property type="evidence" value="ECO:0007669"/>
    <property type="project" value="TreeGrafter"/>
</dbReference>
<feature type="region of interest" description="Disordered" evidence="5">
    <location>
        <begin position="1"/>
        <end position="21"/>
    </location>
</feature>
<proteinExistence type="predicted"/>
<dbReference type="InterPro" id="IPR011989">
    <property type="entry name" value="ARM-like"/>
</dbReference>
<dbReference type="InterPro" id="IPR024574">
    <property type="entry name" value="ELMO_ARM"/>
</dbReference>
<protein>
    <recommendedName>
        <fullName evidence="6">ELMO domain-containing protein</fullName>
    </recommendedName>
</protein>
<dbReference type="Gene3D" id="2.30.29.30">
    <property type="entry name" value="Pleckstrin-homology domain (PH domain)/Phosphotyrosine-binding domain (PTB)"/>
    <property type="match status" value="1"/>
</dbReference>
<dbReference type="InterPro" id="IPR006816">
    <property type="entry name" value="ELMO_dom"/>
</dbReference>
<name>A0A9P6DKT8_9AGAM</name>
<evidence type="ECO:0000256" key="1">
    <source>
        <dbReference type="ARBA" id="ARBA00022703"/>
    </source>
</evidence>
<dbReference type="InterPro" id="IPR001849">
    <property type="entry name" value="PH_domain"/>
</dbReference>
<dbReference type="GO" id="GO:0005886">
    <property type="term" value="C:plasma membrane"/>
    <property type="evidence" value="ECO:0007669"/>
    <property type="project" value="TreeGrafter"/>
</dbReference>
<sequence length="771" mass="86376">MPQTSTMLGPPSPVLPRSKTSVIPTNSVTTKEGKTVRARIDPTLPVTDVVRQLCLNLKISQPPAMFALRDEHDQLVTDDNLRRNIRERVPLKLVNSPAAEALEAVTKLAGKHDNSLRLTLFSLQKFIREEQFVKEFLRRGGLPELILVIESSHGNTLAYALTAMRNLMDLDYGWGTLEASFISRVSQVLSTPITPINVCRPATAILRKLVEADPRSAPGPAVASSSRAVPAQPVGSVWRYGFDVVWAQIRRNQGLLDVLVQRLASAESGMAICSMMLINTLLSHATEAHWEEVSCELERLNVRKAVVLLMTNASMEDLTSSILDFQANVVRVIYKRKTAPSNLPWIVIWTSAKIEDYLELRRSTGGRDSIARSSPEKWVHLGFRTENLRGEFARVGLLGLDCLTSFVTHDPEYFAKVVLEQLNRQPERRCPLAVASSEVVELLTDHWSVFAPGYSTSASYQPLLLSFHRVHCLATRFFLRMWNESSASHEDLPRVTSLVQSQIKVALANESSRPWHEVESCFNAMQYRQVRERQMKELELQDDLLNKPPVRNLRAKLHKESYEFVRQQRIMCMMQGAWFANGILIPSSDQGQGRDSLQLKRPSRPWRFYRLDRSMKFLHFVDSPVKIPIRGGLEDLPERLDISLITAVPVGTCALPPNIAMPDAHTSPFGSAPTMSPLSFSIVSSHGTSGDHVSENAARFSDWTDGLNMLRNNQVLTKETASFVQTLTEIGLKIKLLDLSGERVDIPTSLPAGPPPLNTDFFFSDPVMFTT</sequence>
<organism evidence="7 8">
    <name type="scientific">Hydnum rufescens UP504</name>
    <dbReference type="NCBI Taxonomy" id="1448309"/>
    <lineage>
        <taxon>Eukaryota</taxon>
        <taxon>Fungi</taxon>
        <taxon>Dikarya</taxon>
        <taxon>Basidiomycota</taxon>
        <taxon>Agaricomycotina</taxon>
        <taxon>Agaricomycetes</taxon>
        <taxon>Cantharellales</taxon>
        <taxon>Hydnaceae</taxon>
        <taxon>Hydnum</taxon>
    </lineage>
</organism>
<dbReference type="GO" id="GO:0048870">
    <property type="term" value="P:cell motility"/>
    <property type="evidence" value="ECO:0007669"/>
    <property type="project" value="TreeGrafter"/>
</dbReference>